<comment type="subcellular location">
    <subcellularLocation>
        <location evidence="1">Membrane</location>
        <topology evidence="1">Multi-pass membrane protein</topology>
    </subcellularLocation>
</comment>
<evidence type="ECO:0000256" key="3">
    <source>
        <dbReference type="ARBA" id="ARBA00022989"/>
    </source>
</evidence>
<keyword evidence="11" id="KW-1185">Reference proteome</keyword>
<accession>A0AAE0Z2E6</accession>
<dbReference type="Gene3D" id="1.20.1070.10">
    <property type="entry name" value="Rhodopsin 7-helix transmembrane proteins"/>
    <property type="match status" value="1"/>
</dbReference>
<evidence type="ECO:0000259" key="9">
    <source>
        <dbReference type="PROSITE" id="PS50262"/>
    </source>
</evidence>
<evidence type="ECO:0000313" key="11">
    <source>
        <dbReference type="Proteomes" id="UP001283361"/>
    </source>
</evidence>
<keyword evidence="6" id="KW-0675">Receptor</keyword>
<evidence type="ECO:0000256" key="4">
    <source>
        <dbReference type="ARBA" id="ARBA00023040"/>
    </source>
</evidence>
<dbReference type="InterPro" id="IPR017452">
    <property type="entry name" value="GPCR_Rhodpsn_7TM"/>
</dbReference>
<keyword evidence="4" id="KW-0297">G-protein coupled receptor</keyword>
<protein>
    <recommendedName>
        <fullName evidence="9">G-protein coupled receptors family 1 profile domain-containing protein</fullName>
    </recommendedName>
</protein>
<gene>
    <name evidence="10" type="ORF">RRG08_016656</name>
</gene>
<feature type="domain" description="G-protein coupled receptors family 1 profile" evidence="9">
    <location>
        <begin position="1"/>
        <end position="58"/>
    </location>
</feature>
<dbReference type="GO" id="GO:0004930">
    <property type="term" value="F:G protein-coupled receptor activity"/>
    <property type="evidence" value="ECO:0007669"/>
    <property type="project" value="UniProtKB-KW"/>
</dbReference>
<evidence type="ECO:0000256" key="7">
    <source>
        <dbReference type="ARBA" id="ARBA00023224"/>
    </source>
</evidence>
<comment type="caution">
    <text evidence="10">The sequence shown here is derived from an EMBL/GenBank/DDBJ whole genome shotgun (WGS) entry which is preliminary data.</text>
</comment>
<keyword evidence="7" id="KW-0807">Transducer</keyword>
<dbReference type="GO" id="GO:0005886">
    <property type="term" value="C:plasma membrane"/>
    <property type="evidence" value="ECO:0007669"/>
    <property type="project" value="TreeGrafter"/>
</dbReference>
<dbReference type="AlphaFoldDB" id="A0AAE0Z2E6"/>
<dbReference type="EMBL" id="JAWDGP010004877">
    <property type="protein sequence ID" value="KAK3761512.1"/>
    <property type="molecule type" value="Genomic_DNA"/>
</dbReference>
<proteinExistence type="predicted"/>
<dbReference type="PANTHER" id="PTHR45695:SF9">
    <property type="entry name" value="LEUCOKININ RECEPTOR"/>
    <property type="match status" value="1"/>
</dbReference>
<feature type="transmembrane region" description="Helical" evidence="8">
    <location>
        <begin position="41"/>
        <end position="61"/>
    </location>
</feature>
<dbReference type="SUPFAM" id="SSF81321">
    <property type="entry name" value="Family A G protein-coupled receptor-like"/>
    <property type="match status" value="1"/>
</dbReference>
<evidence type="ECO:0000256" key="6">
    <source>
        <dbReference type="ARBA" id="ARBA00023170"/>
    </source>
</evidence>
<evidence type="ECO:0000256" key="2">
    <source>
        <dbReference type="ARBA" id="ARBA00022692"/>
    </source>
</evidence>
<dbReference type="PANTHER" id="PTHR45695">
    <property type="entry name" value="LEUCOKININ RECEPTOR-RELATED"/>
    <property type="match status" value="1"/>
</dbReference>
<evidence type="ECO:0000256" key="1">
    <source>
        <dbReference type="ARBA" id="ARBA00004141"/>
    </source>
</evidence>
<dbReference type="Pfam" id="PF00001">
    <property type="entry name" value="7tm_1"/>
    <property type="match status" value="1"/>
</dbReference>
<keyword evidence="5 8" id="KW-0472">Membrane</keyword>
<name>A0AAE0Z2E6_9GAST</name>
<organism evidence="10 11">
    <name type="scientific">Elysia crispata</name>
    <name type="common">lettuce slug</name>
    <dbReference type="NCBI Taxonomy" id="231223"/>
    <lineage>
        <taxon>Eukaryota</taxon>
        <taxon>Metazoa</taxon>
        <taxon>Spiralia</taxon>
        <taxon>Lophotrochozoa</taxon>
        <taxon>Mollusca</taxon>
        <taxon>Gastropoda</taxon>
        <taxon>Heterobranchia</taxon>
        <taxon>Euthyneura</taxon>
        <taxon>Panpulmonata</taxon>
        <taxon>Sacoglossa</taxon>
        <taxon>Placobranchoidea</taxon>
        <taxon>Plakobranchidae</taxon>
        <taxon>Elysia</taxon>
    </lineage>
</organism>
<evidence type="ECO:0000256" key="8">
    <source>
        <dbReference type="SAM" id="Phobius"/>
    </source>
</evidence>
<evidence type="ECO:0000313" key="10">
    <source>
        <dbReference type="EMBL" id="KAK3761512.1"/>
    </source>
</evidence>
<evidence type="ECO:0000256" key="5">
    <source>
        <dbReference type="ARBA" id="ARBA00023136"/>
    </source>
</evidence>
<sequence length="146" mass="16540">MLVLVVVLFILCWGPIIINNVLVAFEVLHKLHYGYLKPMRITFNLLSYINSCVNPIVYAFMSKNFRQSFRYALLGCVKGHGFVRAYTASRSIVSTMTSGFSAWSRRTVARKSSSSGVDFPHTVAQNDEELLELRPMNTQPQKVTFA</sequence>
<dbReference type="InterPro" id="IPR000276">
    <property type="entry name" value="GPCR_Rhodpsn"/>
</dbReference>
<dbReference type="PROSITE" id="PS50262">
    <property type="entry name" value="G_PROTEIN_RECEP_F1_2"/>
    <property type="match status" value="1"/>
</dbReference>
<reference evidence="10" key="1">
    <citation type="journal article" date="2023" name="G3 (Bethesda)">
        <title>A reference genome for the long-term kleptoplast-retaining sea slug Elysia crispata morphotype clarki.</title>
        <authorList>
            <person name="Eastman K.E."/>
            <person name="Pendleton A.L."/>
            <person name="Shaikh M.A."/>
            <person name="Suttiyut T."/>
            <person name="Ogas R."/>
            <person name="Tomko P."/>
            <person name="Gavelis G."/>
            <person name="Widhalm J.R."/>
            <person name="Wisecaver J.H."/>
        </authorList>
    </citation>
    <scope>NUCLEOTIDE SEQUENCE</scope>
    <source>
        <strain evidence="10">ECLA1</strain>
    </source>
</reference>
<dbReference type="PRINTS" id="PR00237">
    <property type="entry name" value="GPCRRHODOPSN"/>
</dbReference>
<dbReference type="Proteomes" id="UP001283361">
    <property type="component" value="Unassembled WGS sequence"/>
</dbReference>
<keyword evidence="2 8" id="KW-0812">Transmembrane</keyword>
<keyword evidence="3 8" id="KW-1133">Transmembrane helix</keyword>